<dbReference type="GeneTree" id="ENSGT00940000175553"/>
<proteinExistence type="predicted"/>
<evidence type="ECO:0008006" key="3">
    <source>
        <dbReference type="Google" id="ProtNLM"/>
    </source>
</evidence>
<reference evidence="1" key="2">
    <citation type="submission" date="2025-08" db="UniProtKB">
        <authorList>
            <consortium name="Ensembl"/>
        </authorList>
    </citation>
    <scope>IDENTIFICATION</scope>
</reference>
<name>A0A674PC45_TAKRU</name>
<dbReference type="InterPro" id="IPR036691">
    <property type="entry name" value="Endo/exonu/phosph_ase_sf"/>
</dbReference>
<dbReference type="Proteomes" id="UP000005226">
    <property type="component" value="Chromosome 1"/>
</dbReference>
<keyword evidence="2" id="KW-1185">Reference proteome</keyword>
<reference evidence="1" key="3">
    <citation type="submission" date="2025-09" db="UniProtKB">
        <authorList>
            <consortium name="Ensembl"/>
        </authorList>
    </citation>
    <scope>IDENTIFICATION</scope>
</reference>
<dbReference type="InParanoid" id="A0A674PC45"/>
<protein>
    <recommendedName>
        <fullName evidence="3">Endonuclease/exonuclease/phosphatase domain-containing protein</fullName>
    </recommendedName>
</protein>
<dbReference type="Ensembl" id="ENSTRUT00000082011.1">
    <property type="protein sequence ID" value="ENSTRUP00000083208.1"/>
    <property type="gene ID" value="ENSTRUG00000032461.1"/>
</dbReference>
<dbReference type="SUPFAM" id="SSF56219">
    <property type="entry name" value="DNase I-like"/>
    <property type="match status" value="1"/>
</dbReference>
<accession>A0A674PC45</accession>
<dbReference type="Gene3D" id="3.60.10.10">
    <property type="entry name" value="Endonuclease/exonuclease/phosphatase"/>
    <property type="match status" value="1"/>
</dbReference>
<evidence type="ECO:0000313" key="2">
    <source>
        <dbReference type="Proteomes" id="UP000005226"/>
    </source>
</evidence>
<sequence length="148" mass="16561">MWCVATLFSPRLDVRVTSTTEIAAGRALAVRAEVQGFVFCLINIYAPSQGSDRLDLFQKKVVAGCNNNEFLFLGGDFNCTENPLLDRNHPEPHLPSKSALTKLVQARELCDVWRYFHPGQSQFTWTHSRGNQLSLARAVLTLLPKKGD</sequence>
<dbReference type="AlphaFoldDB" id="A0A674PC45"/>
<reference evidence="1 2" key="1">
    <citation type="journal article" date="2011" name="Genome Biol. Evol.">
        <title>Integration of the genetic map and genome assembly of fugu facilitates insights into distinct features of genome evolution in teleosts and mammals.</title>
        <authorList>
            <person name="Kai W."/>
            <person name="Kikuchi K."/>
            <person name="Tohari S."/>
            <person name="Chew A.K."/>
            <person name="Tay A."/>
            <person name="Fujiwara A."/>
            <person name="Hosoya S."/>
            <person name="Suetake H."/>
            <person name="Naruse K."/>
            <person name="Brenner S."/>
            <person name="Suzuki Y."/>
            <person name="Venkatesh B."/>
        </authorList>
    </citation>
    <scope>NUCLEOTIDE SEQUENCE [LARGE SCALE GENOMIC DNA]</scope>
</reference>
<organism evidence="1 2">
    <name type="scientific">Takifugu rubripes</name>
    <name type="common">Japanese pufferfish</name>
    <name type="synonym">Fugu rubripes</name>
    <dbReference type="NCBI Taxonomy" id="31033"/>
    <lineage>
        <taxon>Eukaryota</taxon>
        <taxon>Metazoa</taxon>
        <taxon>Chordata</taxon>
        <taxon>Craniata</taxon>
        <taxon>Vertebrata</taxon>
        <taxon>Euteleostomi</taxon>
        <taxon>Actinopterygii</taxon>
        <taxon>Neopterygii</taxon>
        <taxon>Teleostei</taxon>
        <taxon>Neoteleostei</taxon>
        <taxon>Acanthomorphata</taxon>
        <taxon>Eupercaria</taxon>
        <taxon>Tetraodontiformes</taxon>
        <taxon>Tetradontoidea</taxon>
        <taxon>Tetraodontidae</taxon>
        <taxon>Takifugu</taxon>
    </lineage>
</organism>
<evidence type="ECO:0000313" key="1">
    <source>
        <dbReference type="Ensembl" id="ENSTRUP00000083208.1"/>
    </source>
</evidence>